<dbReference type="Gene3D" id="3.10.450.50">
    <property type="match status" value="1"/>
</dbReference>
<dbReference type="EMBL" id="JANLCJ010000005">
    <property type="protein sequence ID" value="MCS5735034.1"/>
    <property type="molecule type" value="Genomic_DNA"/>
</dbReference>
<comment type="caution">
    <text evidence="2">The sequence shown here is derived from an EMBL/GenBank/DDBJ whole genome shotgun (WGS) entry which is preliminary data.</text>
</comment>
<evidence type="ECO:0000259" key="1">
    <source>
        <dbReference type="Pfam" id="PF12680"/>
    </source>
</evidence>
<evidence type="ECO:0000313" key="2">
    <source>
        <dbReference type="EMBL" id="MCS5735034.1"/>
    </source>
</evidence>
<reference evidence="2" key="1">
    <citation type="submission" date="2022-08" db="EMBL/GenBank/DDBJ databases">
        <authorList>
            <person name="Deng Y."/>
            <person name="Han X.-F."/>
            <person name="Zhang Y.-Q."/>
        </authorList>
    </citation>
    <scope>NUCLEOTIDE SEQUENCE</scope>
    <source>
        <strain evidence="2">CPCC 203386</strain>
    </source>
</reference>
<gene>
    <name evidence="2" type="ORF">N1032_14910</name>
</gene>
<keyword evidence="3" id="KW-1185">Reference proteome</keyword>
<feature type="domain" description="SnoaL-like" evidence="1">
    <location>
        <begin position="27"/>
        <end position="121"/>
    </location>
</feature>
<evidence type="ECO:0000313" key="3">
    <source>
        <dbReference type="Proteomes" id="UP001165586"/>
    </source>
</evidence>
<accession>A0ABT2H547</accession>
<protein>
    <submittedName>
        <fullName evidence="2">Nuclear transport factor 2 family protein</fullName>
    </submittedName>
</protein>
<dbReference type="InterPro" id="IPR037401">
    <property type="entry name" value="SnoaL-like"/>
</dbReference>
<dbReference type="InterPro" id="IPR032710">
    <property type="entry name" value="NTF2-like_dom_sf"/>
</dbReference>
<name>A0ABT2H547_9MICO</name>
<sequence>MQTPDIQAPAIQAPDVQAPDTHAAVIAEWIEAANAFDLDRYLSFFTDDAIFDDPSVGRAFPGRSGIAEYFTSYFVGYDTRTRLVALEARGEKVHVDVEFTGTFPGGRIGGTFDLTFAGGRIEHVLADLSH</sequence>
<dbReference type="RefSeq" id="WP_259539942.1">
    <property type="nucleotide sequence ID" value="NZ_JANLCJ010000005.1"/>
</dbReference>
<proteinExistence type="predicted"/>
<dbReference type="SUPFAM" id="SSF54427">
    <property type="entry name" value="NTF2-like"/>
    <property type="match status" value="1"/>
</dbReference>
<dbReference type="Pfam" id="PF12680">
    <property type="entry name" value="SnoaL_2"/>
    <property type="match status" value="1"/>
</dbReference>
<dbReference type="Proteomes" id="UP001165586">
    <property type="component" value="Unassembled WGS sequence"/>
</dbReference>
<organism evidence="2 3">
    <name type="scientific">Herbiconiux daphne</name>
    <dbReference type="NCBI Taxonomy" id="2970914"/>
    <lineage>
        <taxon>Bacteria</taxon>
        <taxon>Bacillati</taxon>
        <taxon>Actinomycetota</taxon>
        <taxon>Actinomycetes</taxon>
        <taxon>Micrococcales</taxon>
        <taxon>Microbacteriaceae</taxon>
        <taxon>Herbiconiux</taxon>
    </lineage>
</organism>